<dbReference type="EMBL" id="DS572711">
    <property type="protein sequence ID" value="EGY16362.1"/>
    <property type="molecule type" value="Genomic_DNA"/>
</dbReference>
<evidence type="ECO:0000313" key="2">
    <source>
        <dbReference type="EMBL" id="EGY16362.1"/>
    </source>
</evidence>
<dbReference type="AlphaFoldDB" id="G2XBJ4"/>
<organism evidence="2 3">
    <name type="scientific">Verticillium dahliae (strain VdLs.17 / ATCC MYA-4575 / FGSC 10137)</name>
    <name type="common">Verticillium wilt</name>
    <dbReference type="NCBI Taxonomy" id="498257"/>
    <lineage>
        <taxon>Eukaryota</taxon>
        <taxon>Fungi</taxon>
        <taxon>Dikarya</taxon>
        <taxon>Ascomycota</taxon>
        <taxon>Pezizomycotina</taxon>
        <taxon>Sordariomycetes</taxon>
        <taxon>Hypocreomycetidae</taxon>
        <taxon>Glomerellales</taxon>
        <taxon>Plectosphaerellaceae</taxon>
        <taxon>Verticillium</taxon>
    </lineage>
</organism>
<evidence type="ECO:0000256" key="1">
    <source>
        <dbReference type="SAM" id="MobiDB-lite"/>
    </source>
</evidence>
<dbReference type="KEGG" id="vda:VDAG_07526"/>
<keyword evidence="3" id="KW-1185">Reference proteome</keyword>
<reference evidence="2 3" key="1">
    <citation type="submission" date="2008-03" db="EMBL/GenBank/DDBJ databases">
        <title>The Genome Sequence of Verticillium dahliae VdLs.17.</title>
        <authorList>
            <consortium name="The Broad Institute Genome Sequencing Platform"/>
            <person name="Ma L.-J.J."/>
            <person name="Klosterman S.J."/>
            <person name="Subbarao K."/>
            <person name="Dobinson K."/>
            <person name="Veronese P."/>
            <person name="Kang S."/>
            <person name="Gold S.E."/>
            <person name="Young S."/>
            <person name="Jaffe D."/>
            <person name="Gnerre S."/>
            <person name="Berlin A."/>
            <person name="Heiman D."/>
            <person name="Hepburn T."/>
            <person name="Sykes S."/>
            <person name="Alvarado L."/>
            <person name="Kodira C.D."/>
            <person name="Lander E."/>
            <person name="Galagan J."/>
            <person name="Nusbaum C."/>
            <person name="Birren B."/>
        </authorList>
    </citation>
    <scope>NUCLEOTIDE SEQUENCE [LARGE SCALE GENOMIC DNA]</scope>
    <source>
        <strain evidence="3">VdLs.17 / ATCC MYA-4575 / FGSC 10137</strain>
    </source>
</reference>
<dbReference type="GeneID" id="20708989"/>
<evidence type="ECO:0000313" key="3">
    <source>
        <dbReference type="Proteomes" id="UP000001611"/>
    </source>
</evidence>
<reference evidence="3" key="2">
    <citation type="journal article" date="2011" name="PLoS Pathog.">
        <title>Comparative genomics yields insights into niche adaptation of plant vascular wilt pathogens.</title>
        <authorList>
            <person name="Klosterman S.J."/>
            <person name="Subbarao K.V."/>
            <person name="Kang S."/>
            <person name="Veronese P."/>
            <person name="Gold S.E."/>
            <person name="Thomma B.P.H.J."/>
            <person name="Chen Z."/>
            <person name="Henrissat B."/>
            <person name="Lee Y.-H."/>
            <person name="Park J."/>
            <person name="Garcia-Pedrajas M.D."/>
            <person name="Barbara D.J."/>
            <person name="Anchieta A."/>
            <person name="de Jonge R."/>
            <person name="Santhanam P."/>
            <person name="Maruthachalam K."/>
            <person name="Atallah Z."/>
            <person name="Amyotte S.G."/>
            <person name="Paz Z."/>
            <person name="Inderbitzin P."/>
            <person name="Hayes R.J."/>
            <person name="Heiman D.I."/>
            <person name="Young S."/>
            <person name="Zeng Q."/>
            <person name="Engels R."/>
            <person name="Galagan J."/>
            <person name="Cuomo C.A."/>
            <person name="Dobinson K.F."/>
            <person name="Ma L.-J."/>
        </authorList>
    </citation>
    <scope>NUCLEOTIDE SEQUENCE [LARGE SCALE GENOMIC DNA]</scope>
    <source>
        <strain evidence="3">VdLs.17 / ATCC MYA-4575 / FGSC 10137</strain>
    </source>
</reference>
<feature type="region of interest" description="Disordered" evidence="1">
    <location>
        <begin position="1"/>
        <end position="23"/>
    </location>
</feature>
<gene>
    <name evidence="2" type="ORF">VDAG_07526</name>
</gene>
<proteinExistence type="predicted"/>
<dbReference type="Proteomes" id="UP000001611">
    <property type="component" value="Unassembled WGS sequence"/>
</dbReference>
<dbReference type="InParanoid" id="G2XBJ4"/>
<accession>G2XBJ4</accession>
<dbReference type="RefSeq" id="XP_009654726.1">
    <property type="nucleotide sequence ID" value="XM_009656431.1"/>
</dbReference>
<protein>
    <submittedName>
        <fullName evidence="2">Uncharacterized protein</fullName>
    </submittedName>
</protein>
<sequence>MNKRQCKDTRNSPPERASAPQKCSGYVQPYHPPGWQSPKQTGLTRAILKFVLEGGGRN</sequence>
<name>G2XBJ4_VERDV</name>
<dbReference type="HOGENOM" id="CLU_2980850_0_0_1"/>
<feature type="compositionally biased region" description="Basic and acidic residues" evidence="1">
    <location>
        <begin position="1"/>
        <end position="10"/>
    </location>
</feature>